<protein>
    <submittedName>
        <fullName evidence="2">Uncharacterized protein</fullName>
    </submittedName>
</protein>
<organism evidence="2 3">
    <name type="scientific">Lithospermum erythrorhizon</name>
    <name type="common">Purple gromwell</name>
    <name type="synonym">Lithospermum officinale var. erythrorhizon</name>
    <dbReference type="NCBI Taxonomy" id="34254"/>
    <lineage>
        <taxon>Eukaryota</taxon>
        <taxon>Viridiplantae</taxon>
        <taxon>Streptophyta</taxon>
        <taxon>Embryophyta</taxon>
        <taxon>Tracheophyta</taxon>
        <taxon>Spermatophyta</taxon>
        <taxon>Magnoliopsida</taxon>
        <taxon>eudicotyledons</taxon>
        <taxon>Gunneridae</taxon>
        <taxon>Pentapetalae</taxon>
        <taxon>asterids</taxon>
        <taxon>lamiids</taxon>
        <taxon>Boraginales</taxon>
        <taxon>Boraginaceae</taxon>
        <taxon>Boraginoideae</taxon>
        <taxon>Lithospermeae</taxon>
        <taxon>Lithospermum</taxon>
    </lineage>
</organism>
<dbReference type="EMBL" id="BAABME010001305">
    <property type="protein sequence ID" value="GAA0148824.1"/>
    <property type="molecule type" value="Genomic_DNA"/>
</dbReference>
<dbReference type="Proteomes" id="UP001454036">
    <property type="component" value="Unassembled WGS sequence"/>
</dbReference>
<feature type="coiled-coil region" evidence="1">
    <location>
        <begin position="18"/>
        <end position="45"/>
    </location>
</feature>
<sequence>MGVESSRAAVRDDKSSIIQMATKRIEELQRYKKELRRQNYGLEVRLQQNKNTTNVPVLLTTNLGSGEVERGHIRFNVVCPPSGIESMLEVLKCLKNTNDTRAIAIQSSFSTQKFSAQFEIETKIGTAEVEKAVNATLWKVGKKYHINSSEI</sequence>
<proteinExistence type="predicted"/>
<evidence type="ECO:0000313" key="2">
    <source>
        <dbReference type="EMBL" id="GAA0148824.1"/>
    </source>
</evidence>
<evidence type="ECO:0000313" key="3">
    <source>
        <dbReference type="Proteomes" id="UP001454036"/>
    </source>
</evidence>
<keyword evidence="1" id="KW-0175">Coiled coil</keyword>
<comment type="caution">
    <text evidence="2">The sequence shown here is derived from an EMBL/GenBank/DDBJ whole genome shotgun (WGS) entry which is preliminary data.</text>
</comment>
<gene>
    <name evidence="2" type="ORF">LIER_08160</name>
</gene>
<dbReference type="InterPro" id="IPR044658">
    <property type="entry name" value="bHLH92/bHLH041-like"/>
</dbReference>
<dbReference type="PANTHER" id="PTHR46665:SF6">
    <property type="entry name" value="TRANSCRIPTION FACTOR BHLH92"/>
    <property type="match status" value="1"/>
</dbReference>
<keyword evidence="3" id="KW-1185">Reference proteome</keyword>
<evidence type="ECO:0000256" key="1">
    <source>
        <dbReference type="SAM" id="Coils"/>
    </source>
</evidence>
<dbReference type="AlphaFoldDB" id="A0AAV3PB51"/>
<reference evidence="2 3" key="1">
    <citation type="submission" date="2024-01" db="EMBL/GenBank/DDBJ databases">
        <title>The complete chloroplast genome sequence of Lithospermum erythrorhizon: insights into the phylogenetic relationship among Boraginaceae species and the maternal lineages of purple gromwells.</title>
        <authorList>
            <person name="Okada T."/>
            <person name="Watanabe K."/>
        </authorList>
    </citation>
    <scope>NUCLEOTIDE SEQUENCE [LARGE SCALE GENOMIC DNA]</scope>
</reference>
<name>A0AAV3PB51_LITER</name>
<accession>A0AAV3PB51</accession>
<dbReference type="PANTHER" id="PTHR46665">
    <property type="entry name" value="TRANSCRIPTION FACTOR BHLH041-RELATED-RELATED"/>
    <property type="match status" value="1"/>
</dbReference>